<dbReference type="EMBL" id="JACJIP010000025">
    <property type="protein sequence ID" value="MBA9086982.1"/>
    <property type="molecule type" value="Genomic_DNA"/>
</dbReference>
<dbReference type="AlphaFoldDB" id="A0A7W3SVI7"/>
<feature type="domain" description="Helix-turn-helix" evidence="1">
    <location>
        <begin position="14"/>
        <end position="64"/>
    </location>
</feature>
<evidence type="ECO:0000313" key="2">
    <source>
        <dbReference type="EMBL" id="MBA9086982.1"/>
    </source>
</evidence>
<keyword evidence="3" id="KW-1185">Reference proteome</keyword>
<evidence type="ECO:0000259" key="1">
    <source>
        <dbReference type="Pfam" id="PF12728"/>
    </source>
</evidence>
<organism evidence="2 3">
    <name type="scientific">Fontibacillus solani</name>
    <dbReference type="NCBI Taxonomy" id="1572857"/>
    <lineage>
        <taxon>Bacteria</taxon>
        <taxon>Bacillati</taxon>
        <taxon>Bacillota</taxon>
        <taxon>Bacilli</taxon>
        <taxon>Bacillales</taxon>
        <taxon>Paenibacillaceae</taxon>
        <taxon>Fontibacillus</taxon>
    </lineage>
</organism>
<evidence type="ECO:0000313" key="3">
    <source>
        <dbReference type="Proteomes" id="UP000567067"/>
    </source>
</evidence>
<protein>
    <submittedName>
        <fullName evidence="2">Excisionase family DNA binding protein</fullName>
    </submittedName>
</protein>
<dbReference type="Pfam" id="PF12728">
    <property type="entry name" value="HTH_17"/>
    <property type="match status" value="1"/>
</dbReference>
<name>A0A7W3SVI7_9BACL</name>
<comment type="caution">
    <text evidence="2">The sequence shown here is derived from an EMBL/GenBank/DDBJ whole genome shotgun (WGS) entry which is preliminary data.</text>
</comment>
<dbReference type="InterPro" id="IPR041657">
    <property type="entry name" value="HTH_17"/>
</dbReference>
<accession>A0A7W3SVI7</accession>
<dbReference type="Proteomes" id="UP000567067">
    <property type="component" value="Unassembled WGS sequence"/>
</dbReference>
<dbReference type="RefSeq" id="WP_182537576.1">
    <property type="nucleotide sequence ID" value="NZ_JACJIP010000025.1"/>
</dbReference>
<sequence length="72" mass="8099">MTSLKYADNLPDILTPQHVANYLGISRKKVYELCQLKREHGGLSSFTIGKSRKVEKSVLLKWISSPKDGVPK</sequence>
<reference evidence="2 3" key="1">
    <citation type="submission" date="2020-08" db="EMBL/GenBank/DDBJ databases">
        <title>Genomic Encyclopedia of Type Strains, Phase III (KMG-III): the genomes of soil and plant-associated and newly described type strains.</title>
        <authorList>
            <person name="Whitman W."/>
        </authorList>
    </citation>
    <scope>NUCLEOTIDE SEQUENCE [LARGE SCALE GENOMIC DNA]</scope>
    <source>
        <strain evidence="2 3">CECT 8693</strain>
    </source>
</reference>
<gene>
    <name evidence="2" type="ORF">FHR92_003462</name>
</gene>
<proteinExistence type="predicted"/>